<keyword evidence="19" id="KW-1185">Reference proteome</keyword>
<dbReference type="PROSITE" id="PS01046">
    <property type="entry name" value="LON_SER"/>
    <property type="match status" value="1"/>
</dbReference>
<evidence type="ECO:0000256" key="7">
    <source>
        <dbReference type="ARBA" id="ARBA00022840"/>
    </source>
</evidence>
<dbReference type="InterPro" id="IPR004815">
    <property type="entry name" value="Lon_bac/euk-typ"/>
</dbReference>
<comment type="similarity">
    <text evidence="10 11 14 15">Belongs to the peptidase S16 family.</text>
</comment>
<dbReference type="GO" id="GO:0043565">
    <property type="term" value="F:sequence-specific DNA binding"/>
    <property type="evidence" value="ECO:0007669"/>
    <property type="project" value="UniProtKB-UniRule"/>
</dbReference>
<dbReference type="Proteomes" id="UP000184406">
    <property type="component" value="Unassembled WGS sequence"/>
</dbReference>
<dbReference type="SUPFAM" id="SSF52540">
    <property type="entry name" value="P-loop containing nucleoside triphosphate hydrolases"/>
    <property type="match status" value="1"/>
</dbReference>
<dbReference type="InterPro" id="IPR020568">
    <property type="entry name" value="Ribosomal_Su5_D2-typ_SF"/>
</dbReference>
<evidence type="ECO:0000256" key="14">
    <source>
        <dbReference type="PROSITE-ProRule" id="PRU01122"/>
    </source>
</evidence>
<dbReference type="GO" id="GO:0034605">
    <property type="term" value="P:cellular response to heat"/>
    <property type="evidence" value="ECO:0007669"/>
    <property type="project" value="UniProtKB-UniRule"/>
</dbReference>
<dbReference type="HAMAP" id="MF_01973">
    <property type="entry name" value="lon_bact"/>
    <property type="match status" value="1"/>
</dbReference>
<dbReference type="GO" id="GO:0005737">
    <property type="term" value="C:cytoplasm"/>
    <property type="evidence" value="ECO:0007669"/>
    <property type="project" value="UniProtKB-SubCell"/>
</dbReference>
<evidence type="ECO:0000256" key="2">
    <source>
        <dbReference type="ARBA" id="ARBA00022490"/>
    </source>
</evidence>
<dbReference type="RefSeq" id="WP_072862411.1">
    <property type="nucleotide sequence ID" value="NZ_FQUX01000004.1"/>
</dbReference>
<comment type="subunit">
    <text evidence="10 11">Homohexamer. Organized in a ring with a central cavity.</text>
</comment>
<dbReference type="GO" id="GO:0004252">
    <property type="term" value="F:serine-type endopeptidase activity"/>
    <property type="evidence" value="ECO:0007669"/>
    <property type="project" value="UniProtKB-UniRule"/>
</dbReference>
<dbReference type="InterPro" id="IPR054594">
    <property type="entry name" value="Lon_lid"/>
</dbReference>
<dbReference type="PIRSF" id="PIRSF001174">
    <property type="entry name" value="Lon_proteas"/>
    <property type="match status" value="1"/>
</dbReference>
<keyword evidence="5 10" id="KW-0378">Hydrolase</keyword>
<comment type="induction">
    <text evidence="10">By heat shock.</text>
</comment>
<evidence type="ECO:0000256" key="1">
    <source>
        <dbReference type="ARBA" id="ARBA00004496"/>
    </source>
</evidence>
<dbReference type="CDD" id="cd19500">
    <property type="entry name" value="RecA-like_Lon"/>
    <property type="match status" value="1"/>
</dbReference>
<reference evidence="19" key="1">
    <citation type="submission" date="2016-11" db="EMBL/GenBank/DDBJ databases">
        <authorList>
            <person name="Varghese N."/>
            <person name="Submissions S."/>
        </authorList>
    </citation>
    <scope>NUCLEOTIDE SEQUENCE [LARGE SCALE GENOMIC DNA]</scope>
    <source>
        <strain evidence="19">DSM 17539</strain>
    </source>
</reference>
<feature type="domain" description="Lon N-terminal" evidence="17">
    <location>
        <begin position="44"/>
        <end position="239"/>
    </location>
</feature>
<dbReference type="FunFam" id="3.40.50.300:FF:000021">
    <property type="entry name" value="Lon protease homolog"/>
    <property type="match status" value="1"/>
</dbReference>
<evidence type="ECO:0000256" key="6">
    <source>
        <dbReference type="ARBA" id="ARBA00022825"/>
    </source>
</evidence>
<evidence type="ECO:0000256" key="13">
    <source>
        <dbReference type="PIRSR" id="PIRSR001174-2"/>
    </source>
</evidence>
<dbReference type="Pfam" id="PF05362">
    <property type="entry name" value="Lon_C"/>
    <property type="match status" value="1"/>
</dbReference>
<dbReference type="Pfam" id="PF22667">
    <property type="entry name" value="Lon_lid"/>
    <property type="match status" value="1"/>
</dbReference>
<keyword evidence="3 10" id="KW-0645">Protease</keyword>
<dbReference type="NCBIfam" id="TIGR00763">
    <property type="entry name" value="lon"/>
    <property type="match status" value="1"/>
</dbReference>
<feature type="active site" evidence="10 12">
    <location>
        <position position="713"/>
    </location>
</feature>
<dbReference type="OrthoDB" id="9803599at2"/>
<dbReference type="PROSITE" id="PS51787">
    <property type="entry name" value="LON_N"/>
    <property type="match status" value="1"/>
</dbReference>
<dbReference type="InterPro" id="IPR008268">
    <property type="entry name" value="Peptidase_S16_AS"/>
</dbReference>
<name>A0A1M5BT48_9FLAO</name>
<dbReference type="Pfam" id="PF00004">
    <property type="entry name" value="AAA"/>
    <property type="match status" value="1"/>
</dbReference>
<evidence type="ECO:0000256" key="3">
    <source>
        <dbReference type="ARBA" id="ARBA00022670"/>
    </source>
</evidence>
<keyword evidence="4 10" id="KW-0547">Nucleotide-binding</keyword>
<evidence type="ECO:0000256" key="4">
    <source>
        <dbReference type="ARBA" id="ARBA00022741"/>
    </source>
</evidence>
<dbReference type="SMART" id="SM00382">
    <property type="entry name" value="AAA"/>
    <property type="match status" value="1"/>
</dbReference>
<evidence type="ECO:0000259" key="16">
    <source>
        <dbReference type="PROSITE" id="PS51786"/>
    </source>
</evidence>
<dbReference type="Gene3D" id="1.20.5.5270">
    <property type="match status" value="1"/>
</dbReference>
<organism evidence="18 19">
    <name type="scientific">Arenibacter palladensis</name>
    <dbReference type="NCBI Taxonomy" id="237373"/>
    <lineage>
        <taxon>Bacteria</taxon>
        <taxon>Pseudomonadati</taxon>
        <taxon>Bacteroidota</taxon>
        <taxon>Flavobacteriia</taxon>
        <taxon>Flavobacteriales</taxon>
        <taxon>Flavobacteriaceae</taxon>
        <taxon>Arenibacter</taxon>
    </lineage>
</organism>
<dbReference type="PRINTS" id="PR00830">
    <property type="entry name" value="ENDOLAPTASE"/>
</dbReference>
<evidence type="ECO:0000256" key="12">
    <source>
        <dbReference type="PIRSR" id="PIRSR001174-1"/>
    </source>
</evidence>
<dbReference type="InterPro" id="IPR046336">
    <property type="entry name" value="Lon_prtase_N_sf"/>
</dbReference>
<dbReference type="InterPro" id="IPR015947">
    <property type="entry name" value="PUA-like_sf"/>
</dbReference>
<dbReference type="PROSITE" id="PS51786">
    <property type="entry name" value="LON_PROTEOLYTIC"/>
    <property type="match status" value="1"/>
</dbReference>
<dbReference type="EC" id="3.4.21.53" evidence="10 11"/>
<dbReference type="SUPFAM" id="SSF88697">
    <property type="entry name" value="PUA domain-like"/>
    <property type="match status" value="1"/>
</dbReference>
<dbReference type="InterPro" id="IPR027417">
    <property type="entry name" value="P-loop_NTPase"/>
</dbReference>
<feature type="active site" evidence="10 12">
    <location>
        <position position="756"/>
    </location>
</feature>
<dbReference type="InterPro" id="IPR003959">
    <property type="entry name" value="ATPase_AAA_core"/>
</dbReference>
<dbReference type="InterPro" id="IPR014721">
    <property type="entry name" value="Ribsml_uS5_D2-typ_fold_subgr"/>
</dbReference>
<dbReference type="InterPro" id="IPR027543">
    <property type="entry name" value="Lon_bac"/>
</dbReference>
<dbReference type="InterPro" id="IPR003593">
    <property type="entry name" value="AAA+_ATPase"/>
</dbReference>
<dbReference type="PANTHER" id="PTHR10046">
    <property type="entry name" value="ATP DEPENDENT LON PROTEASE FAMILY MEMBER"/>
    <property type="match status" value="1"/>
</dbReference>
<dbReference type="GO" id="GO:0016887">
    <property type="term" value="F:ATP hydrolysis activity"/>
    <property type="evidence" value="ECO:0007669"/>
    <property type="project" value="UniProtKB-UniRule"/>
</dbReference>
<dbReference type="Pfam" id="PF02190">
    <property type="entry name" value="LON_substr_bdg"/>
    <property type="match status" value="1"/>
</dbReference>
<sequence>MAKTKNIQFDTMSLHGIDEDAELIPLMTPEDEEEINNEKLPETLPILPLRNTVLFPGVVIPITAGRDKSIKLIKDANNGSKVIGVVAQKDEETENPGVKDINTLGTVARILRVLQMPDGNTTVIIQGKKRFEVAEVLTEKPYITATVRETTEVRPTRDDKEFRAIIDSIKELSLQIIRDNPNIPSEASFAIKNIQSDSFLINFVSSNLNLSVKDKQELLEIGSLQDRALATLKYMNIELQKLELKNDIQSKVRSDMDQQQREYYLHQQMKTIQEELGGLSYEEEVDEMRTKAKKKKWNKTVAEHFEKELAKMQRMNPQVAEYSIQRNYLDLFLELPWNEFSKDKFDLKRAQKILDRDHYGLEDVKRRIIEYLAVLKLRNDMKSPILCLFGPPGVGKTSLGKSVAEALGREYVRISLGGLRDEAEIRGHRKTYIGAMPGRIIQSLKKAGKSNPVFILDEIDKLSNSHQGDPSSAMLEVLDPEQNNEFHDNFLEMGYDLSKVMFIATANSLSEIQPALRDRMEIIHVTGYTIEEKVEIARRHLLPKQLKEHGLTVKHLKIGKPQLEKIVEGYTRESGVRSLEKQIAKMVRHAAKSIAMDEEYNQKVSFEDIEKVLGPARMERDKYENNEVAGVVTGLAWTSVGGDILFIESILSRGKGNLTITGNLGTVMKESATIAMEYIKSNSDRYGLDPEVFDKYNVHIHVPEGATPKDGPSAGITMLTSLVSLFTQKKIKKSLAMTGEITLRGKVLPVGGIKEKILAAKRAKIKEIILCEDNRKDILEIKEDYLKGLTFHYVNDMQEVIDIAVTDESVKNPKQL</sequence>
<dbReference type="SUPFAM" id="SSF54211">
    <property type="entry name" value="Ribosomal protein S5 domain 2-like"/>
    <property type="match status" value="1"/>
</dbReference>
<dbReference type="Gene3D" id="3.30.230.10">
    <property type="match status" value="1"/>
</dbReference>
<evidence type="ECO:0000256" key="8">
    <source>
        <dbReference type="ARBA" id="ARBA00023016"/>
    </source>
</evidence>
<dbReference type="Gene3D" id="1.20.58.1480">
    <property type="match status" value="1"/>
</dbReference>
<dbReference type="InterPro" id="IPR003111">
    <property type="entry name" value="Lon_prtase_N"/>
</dbReference>
<dbReference type="GO" id="GO:0006515">
    <property type="term" value="P:protein quality control for misfolded or incompletely synthesized proteins"/>
    <property type="evidence" value="ECO:0007669"/>
    <property type="project" value="UniProtKB-UniRule"/>
</dbReference>
<dbReference type="InterPro" id="IPR027065">
    <property type="entry name" value="Lon_Prtase"/>
</dbReference>
<protein>
    <recommendedName>
        <fullName evidence="10 11">Lon protease</fullName>
        <ecNumber evidence="10 11">3.4.21.53</ecNumber>
    </recommendedName>
    <alternativeName>
        <fullName evidence="10">ATP-dependent protease La</fullName>
    </alternativeName>
</protein>
<keyword evidence="2 10" id="KW-0963">Cytoplasm</keyword>
<evidence type="ECO:0000256" key="5">
    <source>
        <dbReference type="ARBA" id="ARBA00022801"/>
    </source>
</evidence>
<comment type="subcellular location">
    <subcellularLocation>
        <location evidence="1 10 11">Cytoplasm</location>
    </subcellularLocation>
</comment>
<keyword evidence="7 10" id="KW-0067">ATP-binding</keyword>
<evidence type="ECO:0000256" key="10">
    <source>
        <dbReference type="HAMAP-Rule" id="MF_01973"/>
    </source>
</evidence>
<feature type="domain" description="Lon proteolytic" evidence="16">
    <location>
        <begin position="626"/>
        <end position="807"/>
    </location>
</feature>
<evidence type="ECO:0000256" key="9">
    <source>
        <dbReference type="ARBA" id="ARBA00050665"/>
    </source>
</evidence>
<accession>A0A1M5BT48</accession>
<dbReference type="GO" id="GO:0004176">
    <property type="term" value="F:ATP-dependent peptidase activity"/>
    <property type="evidence" value="ECO:0007669"/>
    <property type="project" value="UniProtKB-UniRule"/>
</dbReference>
<evidence type="ECO:0000313" key="18">
    <source>
        <dbReference type="EMBL" id="SHF45570.1"/>
    </source>
</evidence>
<evidence type="ECO:0000313" key="19">
    <source>
        <dbReference type="Proteomes" id="UP000184406"/>
    </source>
</evidence>
<dbReference type="InterPro" id="IPR008269">
    <property type="entry name" value="Lon_proteolytic"/>
</dbReference>
<proteinExistence type="evidence at transcript level"/>
<evidence type="ECO:0000256" key="15">
    <source>
        <dbReference type="RuleBase" id="RU000591"/>
    </source>
</evidence>
<keyword evidence="6 10" id="KW-0720">Serine protease</keyword>
<dbReference type="EMBL" id="FQUX01000004">
    <property type="protein sequence ID" value="SHF45570.1"/>
    <property type="molecule type" value="Genomic_DNA"/>
</dbReference>
<feature type="binding site" evidence="10 13">
    <location>
        <begin position="390"/>
        <end position="397"/>
    </location>
    <ligand>
        <name>ATP</name>
        <dbReference type="ChEBI" id="CHEBI:30616"/>
    </ligand>
</feature>
<comment type="function">
    <text evidence="10">ATP-dependent serine protease that mediates the selective degradation of mutant and abnormal proteins as well as certain short-lived regulatory proteins. Required for cellular homeostasis and for survival from DNA damage and developmental changes induced by stress. Degrades polypeptides processively to yield small peptide fragments that are 5 to 10 amino acids long. Binds to DNA in a double-stranded, site-specific manner.</text>
</comment>
<dbReference type="AlphaFoldDB" id="A0A1M5BT48"/>
<dbReference type="Gene3D" id="1.10.8.60">
    <property type="match status" value="1"/>
</dbReference>
<evidence type="ECO:0000259" key="17">
    <source>
        <dbReference type="PROSITE" id="PS51787"/>
    </source>
</evidence>
<evidence type="ECO:0000256" key="11">
    <source>
        <dbReference type="PIRNR" id="PIRNR001174"/>
    </source>
</evidence>
<dbReference type="SMART" id="SM00464">
    <property type="entry name" value="LON"/>
    <property type="match status" value="1"/>
</dbReference>
<dbReference type="Gene3D" id="3.40.50.300">
    <property type="entry name" value="P-loop containing nucleotide triphosphate hydrolases"/>
    <property type="match status" value="1"/>
</dbReference>
<dbReference type="Gene3D" id="2.30.130.40">
    <property type="entry name" value="LON domain-like"/>
    <property type="match status" value="1"/>
</dbReference>
<keyword evidence="8 10" id="KW-0346">Stress response</keyword>
<gene>
    <name evidence="10" type="primary">lon</name>
    <name evidence="18" type="ORF">SAMN03080594_104211</name>
</gene>
<comment type="catalytic activity">
    <reaction evidence="9 10 11 14">
        <text>Hydrolysis of proteins in presence of ATP.</text>
        <dbReference type="EC" id="3.4.21.53"/>
    </reaction>
</comment>
<dbReference type="GO" id="GO:0005524">
    <property type="term" value="F:ATP binding"/>
    <property type="evidence" value="ECO:0007669"/>
    <property type="project" value="UniProtKB-UniRule"/>
</dbReference>